<dbReference type="EMBL" id="UYRT01083440">
    <property type="protein sequence ID" value="VDN27453.1"/>
    <property type="molecule type" value="Genomic_DNA"/>
</dbReference>
<reference evidence="3" key="1">
    <citation type="submission" date="2016-06" db="UniProtKB">
        <authorList>
            <consortium name="WormBaseParasite"/>
        </authorList>
    </citation>
    <scope>IDENTIFICATION</scope>
</reference>
<reference evidence="1 2" key="2">
    <citation type="submission" date="2018-11" db="EMBL/GenBank/DDBJ databases">
        <authorList>
            <consortium name="Pathogen Informatics"/>
        </authorList>
    </citation>
    <scope>NUCLEOTIDE SEQUENCE [LARGE SCALE GENOMIC DNA]</scope>
</reference>
<evidence type="ECO:0000313" key="1">
    <source>
        <dbReference type="EMBL" id="VDN27453.1"/>
    </source>
</evidence>
<sequence>MTTMLVRRASDGKSDECYCTVRQPLRTKCVNNGIAAPHCCTGPPKAKGHTECQRIGILKTREGDVEHWGDARRYTEDAVDDDTEHTLNLTSSQA</sequence>
<name>A0A183E5H0_9BILA</name>
<evidence type="ECO:0000313" key="2">
    <source>
        <dbReference type="Proteomes" id="UP000271098"/>
    </source>
</evidence>
<gene>
    <name evidence="1" type="ORF">GPUH_LOCUS16210</name>
</gene>
<proteinExistence type="predicted"/>
<protein>
    <submittedName>
        <fullName evidence="3">Anaphylatoxin-like domain-containing protein</fullName>
    </submittedName>
</protein>
<accession>A0A183E5H0</accession>
<dbReference type="Proteomes" id="UP000271098">
    <property type="component" value="Unassembled WGS sequence"/>
</dbReference>
<keyword evidence="2" id="KW-1185">Reference proteome</keyword>
<organism evidence="3">
    <name type="scientific">Gongylonema pulchrum</name>
    <dbReference type="NCBI Taxonomy" id="637853"/>
    <lineage>
        <taxon>Eukaryota</taxon>
        <taxon>Metazoa</taxon>
        <taxon>Ecdysozoa</taxon>
        <taxon>Nematoda</taxon>
        <taxon>Chromadorea</taxon>
        <taxon>Rhabditida</taxon>
        <taxon>Spirurina</taxon>
        <taxon>Spiruromorpha</taxon>
        <taxon>Spiruroidea</taxon>
        <taxon>Gongylonematidae</taxon>
        <taxon>Gongylonema</taxon>
    </lineage>
</organism>
<evidence type="ECO:0000313" key="3">
    <source>
        <dbReference type="WBParaSite" id="GPUH_0001623301-mRNA-1"/>
    </source>
</evidence>
<dbReference type="AlphaFoldDB" id="A0A183E5H0"/>
<dbReference type="WBParaSite" id="GPUH_0001623301-mRNA-1">
    <property type="protein sequence ID" value="GPUH_0001623301-mRNA-1"/>
    <property type="gene ID" value="GPUH_0001623301"/>
</dbReference>